<keyword evidence="3" id="KW-1185">Reference proteome</keyword>
<protein>
    <submittedName>
        <fullName evidence="2">PD-(D/E)XK nuclease family protein</fullName>
    </submittedName>
</protein>
<dbReference type="InterPro" id="IPR011604">
    <property type="entry name" value="PDDEXK-like_dom_sf"/>
</dbReference>
<reference evidence="2 3" key="1">
    <citation type="submission" date="2019-01" db="EMBL/GenBank/DDBJ databases">
        <authorList>
            <person name="Chen W.-M."/>
        </authorList>
    </citation>
    <scope>NUCLEOTIDE SEQUENCE [LARGE SCALE GENOMIC DNA]</scope>
    <source>
        <strain evidence="2 3">CCP-18</strain>
    </source>
</reference>
<dbReference type="InterPro" id="IPR038726">
    <property type="entry name" value="PDDEXK_AddAB-type"/>
</dbReference>
<dbReference type="Pfam" id="PF12705">
    <property type="entry name" value="PDDEXK_1"/>
    <property type="match status" value="1"/>
</dbReference>
<evidence type="ECO:0000313" key="2">
    <source>
        <dbReference type="EMBL" id="RVT88167.1"/>
    </source>
</evidence>
<organism evidence="2 3">
    <name type="scientific">Inhella crocodyli</name>
    <dbReference type="NCBI Taxonomy" id="2499851"/>
    <lineage>
        <taxon>Bacteria</taxon>
        <taxon>Pseudomonadati</taxon>
        <taxon>Pseudomonadota</taxon>
        <taxon>Betaproteobacteria</taxon>
        <taxon>Burkholderiales</taxon>
        <taxon>Sphaerotilaceae</taxon>
        <taxon>Inhella</taxon>
    </lineage>
</organism>
<evidence type="ECO:0000259" key="1">
    <source>
        <dbReference type="Pfam" id="PF12705"/>
    </source>
</evidence>
<proteinExistence type="predicted"/>
<accession>A0A3S2XWK3</accession>
<feature type="domain" description="PD-(D/E)XK endonuclease-like" evidence="1">
    <location>
        <begin position="601"/>
        <end position="848"/>
    </location>
</feature>
<evidence type="ECO:0000313" key="3">
    <source>
        <dbReference type="Proteomes" id="UP000288587"/>
    </source>
</evidence>
<gene>
    <name evidence="2" type="ORF">EOD73_03960</name>
</gene>
<sequence>MGQGERVEHGVVAWEGRATVDGFWQQFAQQVQAWLLRHSVAMRDAVVLLPFAQHLAIARRAFAALGPWLPRLETTRSLAAGLGPPRLARPGELIGEGALDLLQALSRLRGSGLGSEDPRADRLHASQLLELTQALQSAAASLGPQGRSAYWLRVAQVWRREVSVGLESELLRIALEWAQHIGPPATDVLFEHQASAWILLESGRPDHLARAVLSEALVPALRLEVAGPGGLQVASPWRVHEVDEAGSLPAAAAGQVLRLLAQDVRPVLMPATDRALMRQVKALLLPHGVQVQDETGGSLATTGPAAALRHAVRAALLGNMDDLLAWAKSPLAPVGLEGVSPLEAWARRQRVKRWGESVPARAPAQAWRRLLEVTQPLRAGGARRPLQQWLLGLRQMLAACLALEESRWTAHDQATWRACKETLWLSRSPWPGSAAEGLMDQVLDAAEWLDWVDESLQDATPTSEDLGAPHVVITPLNRAALRPFAATVLAGVDVGRWSLGRVAPALLRQSTAAELDLPNLPAAQAQQWAALQQLARLPQVVCVHARHGDGVPLDWAPPLQRMRAAFASPWVDAEEARRPVATTAASASRAQVALPGWLPKRWSASQVAALRDCPYQFFARVRLGLGEADEIDRDPDPRDWGRWLHAVLQVAHELGDPVVHWDAACRQVLEREGVPAQEVWPFLALLQRWGPAYLSWWPAEAKAGRRVEAVERQLEGPVWAEDPLLSSVIWIGRADRVDVLADGSTQLLDFKTGSASSLKARVETDPQLPFYAALLAHLGDPVQDAAYLAVDSKTRSLQALACPDTPQAARELVDGLAEDLRQLHAGEPLRALGEGVACEHCAARGVCRKDDWSSA</sequence>
<dbReference type="Gene3D" id="3.90.320.10">
    <property type="match status" value="1"/>
</dbReference>
<dbReference type="Proteomes" id="UP000288587">
    <property type="component" value="Unassembled WGS sequence"/>
</dbReference>
<dbReference type="AlphaFoldDB" id="A0A3S2XWK3"/>
<dbReference type="OrthoDB" id="9761147at2"/>
<name>A0A3S2XWK3_9BURK</name>
<dbReference type="RefSeq" id="WP_127681055.1">
    <property type="nucleotide sequence ID" value="NZ_SACM01000001.1"/>
</dbReference>
<dbReference type="EMBL" id="SACM01000001">
    <property type="protein sequence ID" value="RVT88167.1"/>
    <property type="molecule type" value="Genomic_DNA"/>
</dbReference>
<comment type="caution">
    <text evidence="2">The sequence shown here is derived from an EMBL/GenBank/DDBJ whole genome shotgun (WGS) entry which is preliminary data.</text>
</comment>